<reference evidence="2" key="1">
    <citation type="journal article" date="2023" name="G3 (Bethesda)">
        <title>A reference genome for the long-term kleptoplast-retaining sea slug Elysia crispata morphotype clarki.</title>
        <authorList>
            <person name="Eastman K.E."/>
            <person name="Pendleton A.L."/>
            <person name="Shaikh M.A."/>
            <person name="Suttiyut T."/>
            <person name="Ogas R."/>
            <person name="Tomko P."/>
            <person name="Gavelis G."/>
            <person name="Widhalm J.R."/>
            <person name="Wisecaver J.H."/>
        </authorList>
    </citation>
    <scope>NUCLEOTIDE SEQUENCE</scope>
    <source>
        <strain evidence="2">ECLA1</strain>
    </source>
</reference>
<comment type="caution">
    <text evidence="2">The sequence shown here is derived from an EMBL/GenBank/DDBJ whole genome shotgun (WGS) entry which is preliminary data.</text>
</comment>
<protein>
    <submittedName>
        <fullName evidence="2">Uncharacterized protein</fullName>
    </submittedName>
</protein>
<dbReference type="Proteomes" id="UP001283361">
    <property type="component" value="Unassembled WGS sequence"/>
</dbReference>
<proteinExistence type="predicted"/>
<organism evidence="2 3">
    <name type="scientific">Elysia crispata</name>
    <name type="common">lettuce slug</name>
    <dbReference type="NCBI Taxonomy" id="231223"/>
    <lineage>
        <taxon>Eukaryota</taxon>
        <taxon>Metazoa</taxon>
        <taxon>Spiralia</taxon>
        <taxon>Lophotrochozoa</taxon>
        <taxon>Mollusca</taxon>
        <taxon>Gastropoda</taxon>
        <taxon>Heterobranchia</taxon>
        <taxon>Euthyneura</taxon>
        <taxon>Panpulmonata</taxon>
        <taxon>Sacoglossa</taxon>
        <taxon>Placobranchoidea</taxon>
        <taxon>Plakobranchidae</taxon>
        <taxon>Elysia</taxon>
    </lineage>
</organism>
<feature type="region of interest" description="Disordered" evidence="1">
    <location>
        <begin position="58"/>
        <end position="86"/>
    </location>
</feature>
<dbReference type="EMBL" id="JAWDGP010005567">
    <property type="protein sequence ID" value="KAK3756056.1"/>
    <property type="molecule type" value="Genomic_DNA"/>
</dbReference>
<name>A0AAE0YT75_9GAST</name>
<sequence length="86" mass="10086">MLIKTLCLNRPDVYLEGALFLHRTIQRLEQAIYGKLCGSLRPISRWFSIHIMKRRRGAPRTLYRSRREARPRAGEPVFPPQGQARL</sequence>
<evidence type="ECO:0000313" key="2">
    <source>
        <dbReference type="EMBL" id="KAK3756056.1"/>
    </source>
</evidence>
<dbReference type="AlphaFoldDB" id="A0AAE0YT75"/>
<keyword evidence="3" id="KW-1185">Reference proteome</keyword>
<accession>A0AAE0YT75</accession>
<evidence type="ECO:0000256" key="1">
    <source>
        <dbReference type="SAM" id="MobiDB-lite"/>
    </source>
</evidence>
<evidence type="ECO:0000313" key="3">
    <source>
        <dbReference type="Proteomes" id="UP001283361"/>
    </source>
</evidence>
<gene>
    <name evidence="2" type="ORF">RRG08_032979</name>
</gene>